<dbReference type="STRING" id="471855.Shel_07600"/>
<name>C7N4I1_SLAHD</name>
<dbReference type="Gene3D" id="1.10.1130.10">
    <property type="entry name" value="Flavocytochrome C3, Chain A"/>
    <property type="match status" value="1"/>
</dbReference>
<evidence type="ECO:0000313" key="3">
    <source>
        <dbReference type="EMBL" id="ACV21816.1"/>
    </source>
</evidence>
<evidence type="ECO:0000313" key="4">
    <source>
        <dbReference type="Proteomes" id="UP000002026"/>
    </source>
</evidence>
<dbReference type="KEGG" id="shi:Shel_07600"/>
<reference evidence="3 4" key="1">
    <citation type="journal article" date="2009" name="Stand. Genomic Sci.">
        <title>Complete genome sequence of Slackia heliotrinireducens type strain (RHS 1).</title>
        <authorList>
            <person name="Pukall R."/>
            <person name="Lapidus A."/>
            <person name="Nolan M."/>
            <person name="Copeland A."/>
            <person name="Glavina Del Rio T."/>
            <person name="Lucas S."/>
            <person name="Chen F."/>
            <person name="Tice H."/>
            <person name="Cheng J.F."/>
            <person name="Chertkov O."/>
            <person name="Bruce D."/>
            <person name="Goodwin L."/>
            <person name="Kuske C."/>
            <person name="Brettin T."/>
            <person name="Detter J.C."/>
            <person name="Han C."/>
            <person name="Pitluck S."/>
            <person name="Pati A."/>
            <person name="Mavrommatis K."/>
            <person name="Ivanova N."/>
            <person name="Ovchinnikova G."/>
            <person name="Chen A."/>
            <person name="Palaniappan K."/>
            <person name="Schneider S."/>
            <person name="Rohde M."/>
            <person name="Chain P."/>
            <person name="D'haeseleer P."/>
            <person name="Goker M."/>
            <person name="Bristow J."/>
            <person name="Eisen J.A."/>
            <person name="Markowitz V."/>
            <person name="Kyrpides N.C."/>
            <person name="Klenk H.P."/>
            <person name="Hugenholtz P."/>
        </authorList>
    </citation>
    <scope>NUCLEOTIDE SEQUENCE [LARGE SCALE GENOMIC DNA]</scope>
    <source>
        <strain evidence="4">ATCC 29202 / DSM 20476 / NCTC 11029 / RHS 1</strain>
    </source>
</reference>
<dbReference type="AlphaFoldDB" id="C7N4I1"/>
<dbReference type="InterPro" id="IPR036280">
    <property type="entry name" value="Multihaem_cyt_sf"/>
</dbReference>
<evidence type="ECO:0000256" key="2">
    <source>
        <dbReference type="SAM" id="SignalP"/>
    </source>
</evidence>
<feature type="chain" id="PRO_5038396689" description="Periplasmic nitrate reductase, electron transfer subunit" evidence="2">
    <location>
        <begin position="23"/>
        <end position="137"/>
    </location>
</feature>
<dbReference type="PROSITE" id="PS51257">
    <property type="entry name" value="PROKAR_LIPOPROTEIN"/>
    <property type="match status" value="1"/>
</dbReference>
<accession>C7N4I1</accession>
<organism evidence="3 4">
    <name type="scientific">Slackia heliotrinireducens (strain ATCC 29202 / DSM 20476 / NCTC 11029 / RHS 1)</name>
    <name type="common">Peptococcus heliotrinreducens</name>
    <dbReference type="NCBI Taxonomy" id="471855"/>
    <lineage>
        <taxon>Bacteria</taxon>
        <taxon>Bacillati</taxon>
        <taxon>Actinomycetota</taxon>
        <taxon>Coriobacteriia</taxon>
        <taxon>Eggerthellales</taxon>
        <taxon>Eggerthellaceae</taxon>
        <taxon>Slackia</taxon>
    </lineage>
</organism>
<dbReference type="eggNOG" id="COG3043">
    <property type="taxonomic scope" value="Bacteria"/>
</dbReference>
<gene>
    <name evidence="3" type="ordered locus">Shel_07600</name>
</gene>
<feature type="region of interest" description="Disordered" evidence="1">
    <location>
        <begin position="70"/>
        <end position="137"/>
    </location>
</feature>
<feature type="signal peptide" evidence="2">
    <location>
        <begin position="1"/>
        <end position="22"/>
    </location>
</feature>
<protein>
    <recommendedName>
        <fullName evidence="5">Periplasmic nitrate reductase, electron transfer subunit</fullName>
    </recommendedName>
</protein>
<evidence type="ECO:0008006" key="5">
    <source>
        <dbReference type="Google" id="ProtNLM"/>
    </source>
</evidence>
<keyword evidence="2" id="KW-0732">Signal</keyword>
<dbReference type="HOGENOM" id="CLU_2167014_0_0_11"/>
<keyword evidence="4" id="KW-1185">Reference proteome</keyword>
<evidence type="ECO:0000256" key="1">
    <source>
        <dbReference type="SAM" id="MobiDB-lite"/>
    </source>
</evidence>
<dbReference type="RefSeq" id="WP_012797920.1">
    <property type="nucleotide sequence ID" value="NC_013165.1"/>
</dbReference>
<dbReference type="Proteomes" id="UP000002026">
    <property type="component" value="Chromosome"/>
</dbReference>
<sequence>MKKRAFIIAMCMTLALSFGAVAGCSSSDDGAASNPDAVAGTETTPRLMPAQHQKYIDRPAYKCYKCHGASEKGNPTVSTSRAMPAGHYVDNDPSSFQLDPSREECRTCHSVDPNKQMNADVLEDAEVETGQQDLDEQ</sequence>
<feature type="compositionally biased region" description="Basic and acidic residues" evidence="1">
    <location>
        <begin position="100"/>
        <end position="109"/>
    </location>
</feature>
<proteinExistence type="predicted"/>
<dbReference type="EMBL" id="CP001684">
    <property type="protein sequence ID" value="ACV21816.1"/>
    <property type="molecule type" value="Genomic_DNA"/>
</dbReference>
<feature type="compositionally biased region" description="Acidic residues" evidence="1">
    <location>
        <begin position="121"/>
        <end position="137"/>
    </location>
</feature>
<dbReference type="SUPFAM" id="SSF48695">
    <property type="entry name" value="Multiheme cytochromes"/>
    <property type="match status" value="1"/>
</dbReference>